<keyword evidence="1" id="KW-0472">Membrane</keyword>
<feature type="transmembrane region" description="Helical" evidence="1">
    <location>
        <begin position="76"/>
        <end position="98"/>
    </location>
</feature>
<name>E8WWQ1_GRATM</name>
<dbReference type="HOGENOM" id="CLU_2246176_0_0_0"/>
<sequence length="104" mass="11616">MKKAISTFLQFLLFFVVFGVGSILGGLFDPTHLRWFVTHPTLTSTRYFKADGLLLAFAVYVLVILIEAARKRISTAAPWTTLAFLLALVIGFLSKFGFATHDLF</sequence>
<keyword evidence="1" id="KW-1133">Transmembrane helix</keyword>
<keyword evidence="1" id="KW-0812">Transmembrane</keyword>
<proteinExistence type="predicted"/>
<reference evidence="3" key="1">
    <citation type="submission" date="2011-01" db="EMBL/GenBank/DDBJ databases">
        <title>Complete sequence of chromosome of Acidobacterium sp. MP5ACTX9.</title>
        <authorList>
            <consortium name="US DOE Joint Genome Institute"/>
            <person name="Lucas S."/>
            <person name="Copeland A."/>
            <person name="Lapidus A."/>
            <person name="Cheng J.-F."/>
            <person name="Goodwin L."/>
            <person name="Pitluck S."/>
            <person name="Teshima H."/>
            <person name="Detter J.C."/>
            <person name="Han C."/>
            <person name="Tapia R."/>
            <person name="Land M."/>
            <person name="Hauser L."/>
            <person name="Kyrpides N."/>
            <person name="Ivanova N."/>
            <person name="Ovchinnikova G."/>
            <person name="Pagani I."/>
            <person name="Rawat S.R."/>
            <person name="Mannisto M."/>
            <person name="Haggblom M.M."/>
            <person name="Woyke T."/>
        </authorList>
    </citation>
    <scope>NUCLEOTIDE SEQUENCE [LARGE SCALE GENOMIC DNA]</scope>
    <source>
        <strain evidence="3">MP5ACTX9</strain>
    </source>
</reference>
<feature type="transmembrane region" description="Helical" evidence="1">
    <location>
        <begin position="7"/>
        <end position="28"/>
    </location>
</feature>
<dbReference type="KEGG" id="acm:AciX9_0307"/>
<gene>
    <name evidence="2" type="ordered locus">AciX9_0307</name>
</gene>
<dbReference type="OrthoDB" id="121412at2"/>
<evidence type="ECO:0000256" key="1">
    <source>
        <dbReference type="SAM" id="Phobius"/>
    </source>
</evidence>
<dbReference type="EMBL" id="CP002480">
    <property type="protein sequence ID" value="ADW67379.1"/>
    <property type="molecule type" value="Genomic_DNA"/>
</dbReference>
<feature type="transmembrane region" description="Helical" evidence="1">
    <location>
        <begin position="48"/>
        <end position="69"/>
    </location>
</feature>
<protein>
    <submittedName>
        <fullName evidence="2">Uncharacterized protein</fullName>
    </submittedName>
</protein>
<dbReference type="Proteomes" id="UP000000343">
    <property type="component" value="Chromosome"/>
</dbReference>
<dbReference type="eggNOG" id="ENOG5033J48">
    <property type="taxonomic scope" value="Bacteria"/>
</dbReference>
<evidence type="ECO:0000313" key="2">
    <source>
        <dbReference type="EMBL" id="ADW67379.1"/>
    </source>
</evidence>
<dbReference type="AlphaFoldDB" id="E8WWQ1"/>
<accession>E8WWQ1</accession>
<organism evidence="3">
    <name type="scientific">Granulicella tundricola (strain ATCC BAA-1859 / DSM 23138 / MP5ACTX9)</name>
    <dbReference type="NCBI Taxonomy" id="1198114"/>
    <lineage>
        <taxon>Bacteria</taxon>
        <taxon>Pseudomonadati</taxon>
        <taxon>Acidobacteriota</taxon>
        <taxon>Terriglobia</taxon>
        <taxon>Terriglobales</taxon>
        <taxon>Acidobacteriaceae</taxon>
        <taxon>Granulicella</taxon>
    </lineage>
</organism>
<evidence type="ECO:0000313" key="3">
    <source>
        <dbReference type="Proteomes" id="UP000000343"/>
    </source>
</evidence>
<dbReference type="PaxDb" id="1198114-AciX9_0307"/>
<dbReference type="RefSeq" id="WP_013578707.1">
    <property type="nucleotide sequence ID" value="NC_015064.1"/>
</dbReference>
<keyword evidence="3" id="KW-1185">Reference proteome</keyword>